<reference evidence="2 3" key="1">
    <citation type="submission" date="2013-10" db="EMBL/GenBank/DDBJ databases">
        <title>Complete genome sequence of Corynebacterium lactis DSM 45799(T), isolated from raw cow milk.</title>
        <authorList>
            <person name="Ruckert C."/>
            <person name="Albersmeier A."/>
            <person name="Lipski A."/>
            <person name="Kalinowski J."/>
        </authorList>
    </citation>
    <scope>NUCLEOTIDE SEQUENCE [LARGE SCALE GENOMIC DNA]</scope>
    <source>
        <strain evidence="2 3">RW2-5</strain>
    </source>
</reference>
<dbReference type="PROSITE" id="PS51257">
    <property type="entry name" value="PROKAR_LIPOPROTEIN"/>
    <property type="match status" value="1"/>
</dbReference>
<dbReference type="EMBL" id="CP006841">
    <property type="protein sequence ID" value="ALA68605.1"/>
    <property type="molecule type" value="Genomic_DNA"/>
</dbReference>
<dbReference type="PATRIC" id="fig|1408189.4.peg.1747"/>
<evidence type="ECO:0000313" key="3">
    <source>
        <dbReference type="Proteomes" id="UP000058446"/>
    </source>
</evidence>
<protein>
    <recommendedName>
        <fullName evidence="4">DUF5642 domain-containing protein</fullName>
    </recommendedName>
</protein>
<gene>
    <name evidence="2" type="ORF">CLAC_08735</name>
</gene>
<organism evidence="2 3">
    <name type="scientific">Corynebacterium lactis RW2-5</name>
    <dbReference type="NCBI Taxonomy" id="1408189"/>
    <lineage>
        <taxon>Bacteria</taxon>
        <taxon>Bacillati</taxon>
        <taxon>Actinomycetota</taxon>
        <taxon>Actinomycetes</taxon>
        <taxon>Mycobacteriales</taxon>
        <taxon>Corynebacteriaceae</taxon>
        <taxon>Corynebacterium</taxon>
    </lineage>
</organism>
<accession>A0A0K2H3H6</accession>
<keyword evidence="3" id="KW-1185">Reference proteome</keyword>
<sequence length="293" mass="30331">MELGRLGAQKKQATAIIAALGIAALSACGTGGDTGDKGASHDGSGSGDNTPATAAAPAASEKELLLVNEVPGITFDKPIDKSITDLAAGPLADSMSIEPKECSKFQEASTRISDLTGTFAEFKDEKIVASVALSKQPDLYDQYEDATDGCSELKMTTDGKQAAEEAMKGQDIPPEAKDIIDGMDFSANYTMRLEKWDPKISVSPEKVAAHETSGTGQMSGVNTEISGFRIMGVVNGVVIIVTTTPFADLDKVGDAGIAGQTGAEGITPDAKEAAKTHAVEVFDAQAKKIMAAK</sequence>
<name>A0A0K2H3H6_9CORY</name>
<proteinExistence type="predicted"/>
<dbReference type="Proteomes" id="UP000058446">
    <property type="component" value="Chromosome"/>
</dbReference>
<evidence type="ECO:0000256" key="1">
    <source>
        <dbReference type="SAM" id="MobiDB-lite"/>
    </source>
</evidence>
<feature type="region of interest" description="Disordered" evidence="1">
    <location>
        <begin position="32"/>
        <end position="57"/>
    </location>
</feature>
<evidence type="ECO:0008006" key="4">
    <source>
        <dbReference type="Google" id="ProtNLM"/>
    </source>
</evidence>
<evidence type="ECO:0000313" key="2">
    <source>
        <dbReference type="EMBL" id="ALA68605.1"/>
    </source>
</evidence>
<dbReference type="AlphaFoldDB" id="A0A0K2H3H6"/>
<dbReference type="KEGG" id="clw:CLAC_08735"/>